<evidence type="ECO:0000313" key="1">
    <source>
        <dbReference type="EMBL" id="KUM48520.1"/>
    </source>
</evidence>
<name>A0A101M039_PICGL</name>
<geneLocation type="mitochondrion" evidence="1"/>
<organism evidence="1">
    <name type="scientific">Picea glauca</name>
    <name type="common">White spruce</name>
    <name type="synonym">Pinus glauca</name>
    <dbReference type="NCBI Taxonomy" id="3330"/>
    <lineage>
        <taxon>Eukaryota</taxon>
        <taxon>Viridiplantae</taxon>
        <taxon>Streptophyta</taxon>
        <taxon>Embryophyta</taxon>
        <taxon>Tracheophyta</taxon>
        <taxon>Spermatophyta</taxon>
        <taxon>Pinopsida</taxon>
        <taxon>Pinidae</taxon>
        <taxon>Conifers I</taxon>
        <taxon>Pinales</taxon>
        <taxon>Pinaceae</taxon>
        <taxon>Picea</taxon>
    </lineage>
</organism>
<reference evidence="1" key="1">
    <citation type="journal article" date="2015" name="Genome Biol. Evol.">
        <title>Organellar Genomes of White Spruce (Picea glauca): Assembly and Annotation.</title>
        <authorList>
            <person name="Jackman S.D."/>
            <person name="Warren R.L."/>
            <person name="Gibb E.A."/>
            <person name="Vandervalk B.P."/>
            <person name="Mohamadi H."/>
            <person name="Chu J."/>
            <person name="Raymond A."/>
            <person name="Pleasance S."/>
            <person name="Coope R."/>
            <person name="Wildung M.R."/>
            <person name="Ritland C.E."/>
            <person name="Bousquet J."/>
            <person name="Jones S.J."/>
            <person name="Bohlmann J."/>
            <person name="Birol I."/>
        </authorList>
    </citation>
    <scope>NUCLEOTIDE SEQUENCE [LARGE SCALE GENOMIC DNA]</scope>
    <source>
        <tissue evidence="1">Flushing bud</tissue>
    </source>
</reference>
<gene>
    <name evidence="1" type="ORF">ABT39_MTgene4535</name>
</gene>
<dbReference type="AlphaFoldDB" id="A0A101M039"/>
<protein>
    <submittedName>
        <fullName evidence="1">Uncharacterized protein</fullName>
    </submittedName>
</protein>
<sequence>MIVNTYGLHHPWRPRTPLSSALITLVHFVGNMAITHTISPPSQSFVYSVLPNNSSLHEPPLDSEPVVTPPITNHSLNTMTSSSHVQVMWRLRSI</sequence>
<proteinExistence type="predicted"/>
<comment type="caution">
    <text evidence="1">The sequence shown here is derived from an EMBL/GenBank/DDBJ whole genome shotgun (WGS) entry which is preliminary data.</text>
</comment>
<accession>A0A101M039</accession>
<keyword evidence="1" id="KW-0496">Mitochondrion</keyword>
<dbReference type="EMBL" id="LKAM01000005">
    <property type="protein sequence ID" value="KUM48520.1"/>
    <property type="molecule type" value="Genomic_DNA"/>
</dbReference>